<dbReference type="InterPro" id="IPR050839">
    <property type="entry name" value="Rho-assoc_Ser/Thr_Kinase"/>
</dbReference>
<dbReference type="GO" id="GO:0004674">
    <property type="term" value="F:protein serine/threonine kinase activity"/>
    <property type="evidence" value="ECO:0007669"/>
    <property type="project" value="TreeGrafter"/>
</dbReference>
<gene>
    <name evidence="1" type="ORF">KXQ929_LOCUS47594</name>
</gene>
<dbReference type="PANTHER" id="PTHR22988:SF66">
    <property type="entry name" value="SERINE_THREONINE-PROTEIN KINASE GENGHIS KHAN"/>
    <property type="match status" value="1"/>
</dbReference>
<dbReference type="GO" id="GO:0031032">
    <property type="term" value="P:actomyosin structure organization"/>
    <property type="evidence" value="ECO:0007669"/>
    <property type="project" value="TreeGrafter"/>
</dbReference>
<dbReference type="Proteomes" id="UP000663868">
    <property type="component" value="Unassembled WGS sequence"/>
</dbReference>
<accession>A0A820KCX5</accession>
<comment type="caution">
    <text evidence="1">The sequence shown here is derived from an EMBL/GenBank/DDBJ whole genome shotgun (WGS) entry which is preliminary data.</text>
</comment>
<name>A0A820KCX5_9BILA</name>
<evidence type="ECO:0000313" key="2">
    <source>
        <dbReference type="Proteomes" id="UP000663868"/>
    </source>
</evidence>
<dbReference type="AlphaFoldDB" id="A0A820KCX5"/>
<dbReference type="EMBL" id="CAJOBB010017411">
    <property type="protein sequence ID" value="CAF4338828.1"/>
    <property type="molecule type" value="Genomic_DNA"/>
</dbReference>
<sequence>MVEKNIISVESRSEEIKRLILNYSINDSTVLNIDGLLDALLVLYDECCSTKWKRETAITGFVEYSNNSHFVNIGAIGEVIVVKMKNTEKIFAMKVMSKSEMLRKADTVCFREEHDILVSGDPQWITKLYYAFQDHKNLV</sequence>
<dbReference type="GO" id="GO:0005737">
    <property type="term" value="C:cytoplasm"/>
    <property type="evidence" value="ECO:0007669"/>
    <property type="project" value="TreeGrafter"/>
</dbReference>
<dbReference type="Gene3D" id="3.30.200.20">
    <property type="entry name" value="Phosphorylase Kinase, domain 1"/>
    <property type="match status" value="1"/>
</dbReference>
<dbReference type="GO" id="GO:0005856">
    <property type="term" value="C:cytoskeleton"/>
    <property type="evidence" value="ECO:0007669"/>
    <property type="project" value="TreeGrafter"/>
</dbReference>
<proteinExistence type="predicted"/>
<evidence type="ECO:0000313" key="1">
    <source>
        <dbReference type="EMBL" id="CAF4338828.1"/>
    </source>
</evidence>
<reference evidence="1" key="1">
    <citation type="submission" date="2021-02" db="EMBL/GenBank/DDBJ databases">
        <authorList>
            <person name="Nowell W R."/>
        </authorList>
    </citation>
    <scope>NUCLEOTIDE SEQUENCE</scope>
</reference>
<organism evidence="1 2">
    <name type="scientific">Adineta steineri</name>
    <dbReference type="NCBI Taxonomy" id="433720"/>
    <lineage>
        <taxon>Eukaryota</taxon>
        <taxon>Metazoa</taxon>
        <taxon>Spiralia</taxon>
        <taxon>Gnathifera</taxon>
        <taxon>Rotifera</taxon>
        <taxon>Eurotatoria</taxon>
        <taxon>Bdelloidea</taxon>
        <taxon>Adinetida</taxon>
        <taxon>Adinetidae</taxon>
        <taxon>Adineta</taxon>
    </lineage>
</organism>
<protein>
    <submittedName>
        <fullName evidence="1">Uncharacterized protein</fullName>
    </submittedName>
</protein>
<dbReference type="InterPro" id="IPR011009">
    <property type="entry name" value="Kinase-like_dom_sf"/>
</dbReference>
<dbReference type="SUPFAM" id="SSF56112">
    <property type="entry name" value="Protein kinase-like (PK-like)"/>
    <property type="match status" value="1"/>
</dbReference>
<dbReference type="PANTHER" id="PTHR22988">
    <property type="entry name" value="MYOTONIC DYSTROPHY S/T KINASE-RELATED"/>
    <property type="match status" value="1"/>
</dbReference>